<keyword evidence="1" id="KW-0812">Transmembrane</keyword>
<evidence type="ECO:0000256" key="1">
    <source>
        <dbReference type="SAM" id="Phobius"/>
    </source>
</evidence>
<dbReference type="SUPFAM" id="SSF48208">
    <property type="entry name" value="Six-hairpin glycosidases"/>
    <property type="match status" value="1"/>
</dbReference>
<gene>
    <name evidence="2" type="ORF">IMF26_09675</name>
</gene>
<reference evidence="2" key="2">
    <citation type="journal article" date="2023" name="Biology">
        <title>Prokaryotic Life Associated with Coal-Fire Gas Vents Revealed by Metagenomics.</title>
        <authorList>
            <person name="Kadnikov V.V."/>
            <person name="Mardanov A.V."/>
            <person name="Beletsky A.V."/>
            <person name="Karnachuk O.V."/>
            <person name="Ravin N.V."/>
        </authorList>
    </citation>
    <scope>NUCLEOTIDE SEQUENCE</scope>
    <source>
        <strain evidence="2">Bu02</strain>
    </source>
</reference>
<sequence>MSSWIASHCRFLAVMAITTVVVLSLAIIFTYVVTGTREDKYGVRMLSYKTREDRLSGASEKPPVGDGVIFAPTEREWLLQCQLPGGAITQTPDSDTVIPYFGNLAARALVDIDPSRAKDYISWYLDHLNFPDRWGLYGTIYDYKVRGNTLEPTRNYDSADSYASTFLSLVAHYHKKTGDSSFLWENLDLINQVADVIVNLQDKDGLVFVKPASRTKYLMDNAENYRGITDWAGTLEELGFHDKAASYRKVAEAIRDGIQRVLYDPATGKYAWSYSPLGKRLPKRGKWYPDGVSQVYLLSCGVLDPGDPRAIRIWQEFNAEFPGWELGVKNDRFPWGTIAVAAYMMNDSEKARRYLEWAMRAFVTQGRPYPWYVLESSSFITLEFLLDQRGEPKTPSLAGR</sequence>
<dbReference type="GO" id="GO:0005975">
    <property type="term" value="P:carbohydrate metabolic process"/>
    <property type="evidence" value="ECO:0007669"/>
    <property type="project" value="InterPro"/>
</dbReference>
<feature type="transmembrane region" description="Helical" evidence="1">
    <location>
        <begin position="12"/>
        <end position="33"/>
    </location>
</feature>
<dbReference type="KEGG" id="fcz:IMF26_09675"/>
<dbReference type="InterPro" id="IPR008928">
    <property type="entry name" value="6-hairpin_glycosidase_sf"/>
</dbReference>
<name>A0AAT9LC83_9FIRM</name>
<keyword evidence="1" id="KW-0472">Membrane</keyword>
<dbReference type="Gene3D" id="1.50.10.10">
    <property type="match status" value="1"/>
</dbReference>
<evidence type="ECO:0000313" key="2">
    <source>
        <dbReference type="EMBL" id="QUL98282.1"/>
    </source>
</evidence>
<keyword evidence="1" id="KW-1133">Transmembrane helix</keyword>
<protein>
    <submittedName>
        <fullName evidence="2">Uncharacterized protein</fullName>
    </submittedName>
</protein>
<dbReference type="EMBL" id="CP062796">
    <property type="protein sequence ID" value="QUL98282.1"/>
    <property type="molecule type" value="Genomic_DNA"/>
</dbReference>
<proteinExistence type="predicted"/>
<dbReference type="AlphaFoldDB" id="A0AAT9LC83"/>
<organism evidence="2">
    <name type="scientific">Candidatus Fermentithermobacillus carboniphilus</name>
    <dbReference type="NCBI Taxonomy" id="3085328"/>
    <lineage>
        <taxon>Bacteria</taxon>
        <taxon>Bacillati</taxon>
        <taxon>Bacillota</taxon>
        <taxon>Candidatus Fermentithermobacillia</taxon>
        <taxon>Candidatus Fermentithermobacillales</taxon>
        <taxon>Candidatus Fermentithermobacillaceae</taxon>
        <taxon>Candidatus Fermentithermobacillus</taxon>
    </lineage>
</organism>
<reference evidence="2" key="1">
    <citation type="submission" date="2020-10" db="EMBL/GenBank/DDBJ databases">
        <authorList>
            <person name="Kadnikov V."/>
            <person name="Beletsky A.V."/>
            <person name="Mardanov A.V."/>
            <person name="Karnachuk O.V."/>
            <person name="Ravin N.V."/>
        </authorList>
    </citation>
    <scope>NUCLEOTIDE SEQUENCE</scope>
    <source>
        <strain evidence="2">Bu02</strain>
    </source>
</reference>
<accession>A0AAT9LC83</accession>
<dbReference type="InterPro" id="IPR012341">
    <property type="entry name" value="6hp_glycosidase-like_sf"/>
</dbReference>